<dbReference type="InterPro" id="IPR000878">
    <property type="entry name" value="4pyrrol_Mease"/>
</dbReference>
<evidence type="ECO:0000256" key="1">
    <source>
        <dbReference type="ARBA" id="ARBA00004953"/>
    </source>
</evidence>
<dbReference type="Pfam" id="PF00590">
    <property type="entry name" value="TP_methylase"/>
    <property type="match status" value="1"/>
</dbReference>
<dbReference type="EMBL" id="FOUJ01000002">
    <property type="protein sequence ID" value="SFM45176.1"/>
    <property type="molecule type" value="Genomic_DNA"/>
</dbReference>
<evidence type="ECO:0000256" key="2">
    <source>
        <dbReference type="ARBA" id="ARBA00022573"/>
    </source>
</evidence>
<dbReference type="GO" id="GO:0030788">
    <property type="term" value="F:precorrin-2 C20-methyltransferase activity"/>
    <property type="evidence" value="ECO:0007669"/>
    <property type="project" value="InterPro"/>
</dbReference>
<keyword evidence="5" id="KW-0808">Transferase</keyword>
<dbReference type="PANTHER" id="PTHR43467">
    <property type="entry name" value="COBALT-PRECORRIN-2 C(20)-METHYLTRANSFERASE"/>
    <property type="match status" value="1"/>
</dbReference>
<dbReference type="Proteomes" id="UP000198535">
    <property type="component" value="Unassembled WGS sequence"/>
</dbReference>
<evidence type="ECO:0000256" key="3">
    <source>
        <dbReference type="PIRNR" id="PIRNR036427"/>
    </source>
</evidence>
<keyword evidence="6" id="KW-1185">Reference proteome</keyword>
<protein>
    <submittedName>
        <fullName evidence="5">Cobalt-factor II C20-methyltransferase</fullName>
    </submittedName>
</protein>
<feature type="domain" description="Tetrapyrrole methylase" evidence="4">
    <location>
        <begin position="1"/>
        <end position="144"/>
    </location>
</feature>
<dbReference type="InterPro" id="IPR003043">
    <property type="entry name" value="Uropor_MeTrfase_CS"/>
</dbReference>
<dbReference type="GO" id="GO:0032259">
    <property type="term" value="P:methylation"/>
    <property type="evidence" value="ECO:0007669"/>
    <property type="project" value="UniProtKB-KW"/>
</dbReference>
<evidence type="ECO:0000313" key="5">
    <source>
        <dbReference type="EMBL" id="SFM45176.1"/>
    </source>
</evidence>
<comment type="pathway">
    <text evidence="1">Cofactor biosynthesis; adenosylcobalamin biosynthesis.</text>
</comment>
<dbReference type="Gene3D" id="3.40.1010.10">
    <property type="entry name" value="Cobalt-precorrin-4 Transmethylase, Domain 1"/>
    <property type="match status" value="1"/>
</dbReference>
<dbReference type="InterPro" id="IPR035996">
    <property type="entry name" value="4pyrrol_Methylase_sf"/>
</dbReference>
<dbReference type="PIRSF" id="PIRSF036427">
    <property type="entry name" value="Precrrn-2_mtase"/>
    <property type="match status" value="1"/>
</dbReference>
<dbReference type="SUPFAM" id="SSF53790">
    <property type="entry name" value="Tetrapyrrole methylase"/>
    <property type="match status" value="1"/>
</dbReference>
<evidence type="ECO:0000313" key="6">
    <source>
        <dbReference type="Proteomes" id="UP000198535"/>
    </source>
</evidence>
<dbReference type="PROSITE" id="PS00839">
    <property type="entry name" value="SUMT_1"/>
    <property type="match status" value="1"/>
</dbReference>
<dbReference type="AlphaFoldDB" id="A0A1I4QZN8"/>
<dbReference type="CDD" id="cd11645">
    <property type="entry name" value="Precorrin_2_C20_MT"/>
    <property type="match status" value="1"/>
</dbReference>
<keyword evidence="2" id="KW-0169">Cobalamin biosynthesis</keyword>
<gene>
    <name evidence="5" type="ORF">SAMN04488696_1271</name>
</gene>
<keyword evidence="5" id="KW-0489">Methyltransferase</keyword>
<accession>A0A1I4QZN8</accession>
<name>A0A1I4QZN8_9EURY</name>
<dbReference type="InterPro" id="IPR014777">
    <property type="entry name" value="4pyrrole_Mease_sub1"/>
</dbReference>
<dbReference type="GO" id="GO:0009236">
    <property type="term" value="P:cobalamin biosynthetic process"/>
    <property type="evidence" value="ECO:0007669"/>
    <property type="project" value="UniProtKB-UniRule"/>
</dbReference>
<dbReference type="NCBIfam" id="NF004060">
    <property type="entry name" value="PRK05576.1-3"/>
    <property type="match status" value="1"/>
</dbReference>
<dbReference type="PANTHER" id="PTHR43467:SF2">
    <property type="entry name" value="COBALT-PRECORRIN-2 C(20)-METHYLTRANSFERASE"/>
    <property type="match status" value="1"/>
</dbReference>
<sequence>MLVGVGLGPGDPELLTLKAVESLKNAYKVYVPGRMAADLVAPYAEAEILEFPMLTDYDVLNAVWKKNADMLAEESKDNLVVFGLIGDPNFFSTFTHLKRVMKKFYPDVETATIPGISSITSFAAQTGAEVDSSFEVSDGSDSKYRIRLKASKPVEIIESYEKEGFNKFTFCERLFSDREVIITERENIPEKGNYFSIVFAEKEE</sequence>
<dbReference type="OrthoDB" id="23546at2157"/>
<dbReference type="RefSeq" id="WP_091934882.1">
    <property type="nucleotide sequence ID" value="NZ_FOUJ01000002.1"/>
</dbReference>
<dbReference type="InterPro" id="IPR012382">
    <property type="entry name" value="CobI/CbiL"/>
</dbReference>
<dbReference type="STRING" id="487685.SAMN04488696_1271"/>
<comment type="similarity">
    <text evidence="3">Belongs to the precorrin methyltransferase family.</text>
</comment>
<organism evidence="5 6">
    <name type="scientific">Methanolobus profundi</name>
    <dbReference type="NCBI Taxonomy" id="487685"/>
    <lineage>
        <taxon>Archaea</taxon>
        <taxon>Methanobacteriati</taxon>
        <taxon>Methanobacteriota</taxon>
        <taxon>Stenosarchaea group</taxon>
        <taxon>Methanomicrobia</taxon>
        <taxon>Methanosarcinales</taxon>
        <taxon>Methanosarcinaceae</taxon>
        <taxon>Methanolobus</taxon>
    </lineage>
</organism>
<proteinExistence type="inferred from homology"/>
<reference evidence="6" key="1">
    <citation type="submission" date="2016-10" db="EMBL/GenBank/DDBJ databases">
        <authorList>
            <person name="Varghese N."/>
            <person name="Submissions S."/>
        </authorList>
    </citation>
    <scope>NUCLEOTIDE SEQUENCE [LARGE SCALE GENOMIC DNA]</scope>
    <source>
        <strain evidence="6">Mob M</strain>
    </source>
</reference>
<evidence type="ECO:0000259" key="4">
    <source>
        <dbReference type="Pfam" id="PF00590"/>
    </source>
</evidence>